<dbReference type="Pfam" id="PF13350">
    <property type="entry name" value="Y_phosphatase3"/>
    <property type="match status" value="1"/>
</dbReference>
<dbReference type="InterPro" id="IPR000387">
    <property type="entry name" value="Tyr_Pase_dom"/>
</dbReference>
<feature type="domain" description="Tyrosine specific protein phosphatases" evidence="2">
    <location>
        <begin position="201"/>
        <end position="240"/>
    </location>
</feature>
<evidence type="ECO:0000313" key="3">
    <source>
        <dbReference type="EMBL" id="EGO22828.1"/>
    </source>
</evidence>
<proteinExistence type="predicted"/>
<dbReference type="PANTHER" id="PTHR31126:SF1">
    <property type="entry name" value="TYROSINE SPECIFIC PROTEIN PHOSPHATASES DOMAIN-CONTAINING PROTEIN"/>
    <property type="match status" value="1"/>
</dbReference>
<dbReference type="PROSITE" id="PS50056">
    <property type="entry name" value="TYR_PHOSPHATASE_2"/>
    <property type="match status" value="1"/>
</dbReference>
<feature type="coiled-coil region" evidence="1">
    <location>
        <begin position="97"/>
        <end position="160"/>
    </location>
</feature>
<evidence type="ECO:0000256" key="1">
    <source>
        <dbReference type="SAM" id="Coils"/>
    </source>
</evidence>
<organism>
    <name type="scientific">Serpula lacrymans var. lacrymans (strain S7.9)</name>
    <name type="common">Dry rot fungus</name>
    <dbReference type="NCBI Taxonomy" id="578457"/>
    <lineage>
        <taxon>Eukaryota</taxon>
        <taxon>Fungi</taxon>
        <taxon>Dikarya</taxon>
        <taxon>Basidiomycota</taxon>
        <taxon>Agaricomycotina</taxon>
        <taxon>Agaricomycetes</taxon>
        <taxon>Agaricomycetidae</taxon>
        <taxon>Boletales</taxon>
        <taxon>Coniophorineae</taxon>
        <taxon>Serpulaceae</taxon>
        <taxon>Serpula</taxon>
    </lineage>
</organism>
<dbReference type="AlphaFoldDB" id="F8P0Z5"/>
<keyword evidence="1" id="KW-0175">Coiled coil</keyword>
<dbReference type="OrthoDB" id="9988524at2759"/>
<dbReference type="HOGENOM" id="CLU_057546_1_3_1"/>
<protein>
    <recommendedName>
        <fullName evidence="2">Tyrosine specific protein phosphatases domain-containing protein</fullName>
    </recommendedName>
</protein>
<dbReference type="InterPro" id="IPR026893">
    <property type="entry name" value="Tyr/Ser_Pase_IphP-type"/>
</dbReference>
<dbReference type="EMBL" id="GL945436">
    <property type="protein sequence ID" value="EGO22828.1"/>
    <property type="molecule type" value="Genomic_DNA"/>
</dbReference>
<sequence length="332" mass="38088">MALQDHSSPPFIVIDGVHNFRMIGQPFINIKPNIIFRSGDPIGITEEGRKELVDRLKIKTIVDMRLERPPVEHNIDGTQWLFVSSEEQQTRKEVQLIESWMQQLELAEQQLELWVQEAELYLEKEKEEDGEQLEKLKQQEIELEKQLADLEKQLDEEQSKPEQWSQAFPPKLNLDNFQEDAKKEFIKTYTEALKENKSAFELFFKHIKNNPGQPVLVHCSAGKDRTGLAIALLLMTLGVDDKAIAHDYALSSIGIKPISPKMKEQLKARFEASGRGYNPQGMENFLDVKDEIMLAVLEAVRVAFDGIENYLKTYLNLTAEDIEIIRGSLAVN</sequence>
<dbReference type="InterPro" id="IPR016130">
    <property type="entry name" value="Tyr_Pase_AS"/>
</dbReference>
<accession>F8P0Z5</accession>
<gene>
    <name evidence="3" type="ORF">SERLADRAFT_471286</name>
</gene>
<dbReference type="PANTHER" id="PTHR31126">
    <property type="entry name" value="TYROSINE-PROTEIN PHOSPHATASE"/>
    <property type="match status" value="1"/>
</dbReference>
<dbReference type="PROSITE" id="PS00383">
    <property type="entry name" value="TYR_PHOSPHATASE_1"/>
    <property type="match status" value="1"/>
</dbReference>
<dbReference type="KEGG" id="sla:SERLADRAFT_471286"/>
<dbReference type="Proteomes" id="UP000008064">
    <property type="component" value="Unassembled WGS sequence"/>
</dbReference>
<dbReference type="RefSeq" id="XP_007320068.1">
    <property type="nucleotide sequence ID" value="XM_007320006.1"/>
</dbReference>
<dbReference type="GO" id="GO:0004721">
    <property type="term" value="F:phosphoprotein phosphatase activity"/>
    <property type="evidence" value="ECO:0007669"/>
    <property type="project" value="InterPro"/>
</dbReference>
<reference evidence="3" key="1">
    <citation type="submission" date="2011-04" db="EMBL/GenBank/DDBJ databases">
        <title>Evolution of plant cell wall degrading machinery underlies the functional diversity of forest fungi.</title>
        <authorList>
            <consortium name="US DOE Joint Genome Institute (JGI-PGF)"/>
            <person name="Eastwood D.C."/>
            <person name="Floudas D."/>
            <person name="Binder M."/>
            <person name="Majcherczyk A."/>
            <person name="Schneider P."/>
            <person name="Aerts A."/>
            <person name="Asiegbu F.O."/>
            <person name="Baker S.E."/>
            <person name="Barry K."/>
            <person name="Bendiksby M."/>
            <person name="Blumentritt M."/>
            <person name="Coutinho P.M."/>
            <person name="Cullen D."/>
            <person name="Cullen D."/>
            <person name="Gathman A."/>
            <person name="Goodell B."/>
            <person name="Henrissat B."/>
            <person name="Ihrmark K."/>
            <person name="Kauserud H."/>
            <person name="Kohler A."/>
            <person name="LaButti K."/>
            <person name="Lapidus A."/>
            <person name="Lavin J.L."/>
            <person name="Lee Y.-H."/>
            <person name="Lindquist E."/>
            <person name="Lilly W."/>
            <person name="Lucas S."/>
            <person name="Morin E."/>
            <person name="Murat C."/>
            <person name="Oguiza J.A."/>
            <person name="Park J."/>
            <person name="Pisabarro A.G."/>
            <person name="Riley R."/>
            <person name="Rosling A."/>
            <person name="Salamov A."/>
            <person name="Schmidt O."/>
            <person name="Schmutz J."/>
            <person name="Skrede I."/>
            <person name="Stenlid J."/>
            <person name="Wiebenga A."/>
            <person name="Xie X."/>
            <person name="Kues U."/>
            <person name="Hibbett D.S."/>
            <person name="Hoffmeister D."/>
            <person name="Hogberg N."/>
            <person name="Martin F."/>
            <person name="Grigoriev I.V."/>
            <person name="Watkinson S.C."/>
        </authorList>
    </citation>
    <scope>NUCLEOTIDE SEQUENCE</scope>
    <source>
        <strain evidence="3">S7.9</strain>
    </source>
</reference>
<dbReference type="SUPFAM" id="SSF52799">
    <property type="entry name" value="(Phosphotyrosine protein) phosphatases II"/>
    <property type="match status" value="2"/>
</dbReference>
<dbReference type="InterPro" id="IPR029021">
    <property type="entry name" value="Prot-tyrosine_phosphatase-like"/>
</dbReference>
<dbReference type="Gene3D" id="3.90.190.10">
    <property type="entry name" value="Protein tyrosine phosphatase superfamily"/>
    <property type="match status" value="1"/>
</dbReference>
<dbReference type="GeneID" id="18819912"/>
<evidence type="ECO:0000259" key="2">
    <source>
        <dbReference type="PROSITE" id="PS50056"/>
    </source>
</evidence>
<name>F8P0Z5_SERL9</name>